<comment type="caution">
    <text evidence="7">The sequence shown here is derived from an EMBL/GenBank/DDBJ whole genome shotgun (WGS) entry which is preliminary data.</text>
</comment>
<evidence type="ECO:0000313" key="8">
    <source>
        <dbReference type="Proteomes" id="UP000450917"/>
    </source>
</evidence>
<dbReference type="GO" id="GO:0030313">
    <property type="term" value="C:cell envelope"/>
    <property type="evidence" value="ECO:0007669"/>
    <property type="project" value="UniProtKB-SubCell"/>
</dbReference>
<name>A0A7X2Z7W4_9BACL</name>
<evidence type="ECO:0000313" key="7">
    <source>
        <dbReference type="EMBL" id="MUG69934.1"/>
    </source>
</evidence>
<evidence type="ECO:0000256" key="2">
    <source>
        <dbReference type="ARBA" id="ARBA00007639"/>
    </source>
</evidence>
<proteinExistence type="inferred from homology"/>
<evidence type="ECO:0000256" key="5">
    <source>
        <dbReference type="SAM" id="SignalP"/>
    </source>
</evidence>
<gene>
    <name evidence="7" type="ORF">GNP93_04510</name>
</gene>
<feature type="domain" description="Periplasmic binding protein" evidence="6">
    <location>
        <begin position="61"/>
        <end position="318"/>
    </location>
</feature>
<dbReference type="AlphaFoldDB" id="A0A7X2Z7W4"/>
<feature type="signal peptide" evidence="5">
    <location>
        <begin position="1"/>
        <end position="20"/>
    </location>
</feature>
<keyword evidence="8" id="KW-1185">Reference proteome</keyword>
<dbReference type="Pfam" id="PF13407">
    <property type="entry name" value="Peripla_BP_4"/>
    <property type="match status" value="1"/>
</dbReference>
<feature type="compositionally biased region" description="Polar residues" evidence="4">
    <location>
        <begin position="44"/>
        <end position="53"/>
    </location>
</feature>
<dbReference type="EMBL" id="WNZX01000002">
    <property type="protein sequence ID" value="MUG69934.1"/>
    <property type="molecule type" value="Genomic_DNA"/>
</dbReference>
<dbReference type="InterPro" id="IPR025997">
    <property type="entry name" value="SBP_2_dom"/>
</dbReference>
<dbReference type="PROSITE" id="PS51257">
    <property type="entry name" value="PROKAR_LIPOPROTEIN"/>
    <property type="match status" value="1"/>
</dbReference>
<dbReference type="RefSeq" id="WP_054798556.1">
    <property type="nucleotide sequence ID" value="NZ_JARTHJ010000106.1"/>
</dbReference>
<comment type="similarity">
    <text evidence="2">Belongs to the bacterial solute-binding protein 2 family.</text>
</comment>
<dbReference type="PANTHER" id="PTHR46847">
    <property type="entry name" value="D-ALLOSE-BINDING PERIPLASMIC PROTEIN-RELATED"/>
    <property type="match status" value="1"/>
</dbReference>
<sequence length="341" mass="35906">MKKIKPALIILLSAMLLLVAACSSSGNLSGGNNGGAASNNQANTDAGGQANKSTEGTKLKVGVTIPDSTHPFFILLIKAIEERLAAENGELLVFGANNDVNKQINDIENMVASKVQVILINAMEPKAVESAVQHAQAAGVKFIALGNDDMPYVDVTQTISHKEIGKLMGETAAKWINEKLDGKAEVGLIVSSANQSLIDRSKALEEAIRNNAPGAKIVSVQEARTQAAAQGVAENMLTANPNLQVIATMMDPYGLGALEAVKAAGRDNGKFFINGTDGTPQALAEVKAGGAFRATLDLETAKQPDVTMNHIMKLVKGERVDKIYFSKLTVLDGGNIDQFAK</sequence>
<dbReference type="SUPFAM" id="SSF53822">
    <property type="entry name" value="Periplasmic binding protein-like I"/>
    <property type="match status" value="1"/>
</dbReference>
<evidence type="ECO:0000256" key="1">
    <source>
        <dbReference type="ARBA" id="ARBA00004196"/>
    </source>
</evidence>
<evidence type="ECO:0000256" key="3">
    <source>
        <dbReference type="ARBA" id="ARBA00022729"/>
    </source>
</evidence>
<accession>A0A7X2Z7W4</accession>
<feature type="region of interest" description="Disordered" evidence="4">
    <location>
        <begin position="30"/>
        <end position="53"/>
    </location>
</feature>
<protein>
    <submittedName>
        <fullName evidence="7">Substrate-binding domain-containing protein</fullName>
    </submittedName>
</protein>
<keyword evidence="3 5" id="KW-0732">Signal</keyword>
<comment type="subcellular location">
    <subcellularLocation>
        <location evidence="1">Cell envelope</location>
    </subcellularLocation>
</comment>
<feature type="chain" id="PRO_5039379278" evidence="5">
    <location>
        <begin position="21"/>
        <end position="341"/>
    </location>
</feature>
<dbReference type="Gene3D" id="3.40.50.2300">
    <property type="match status" value="2"/>
</dbReference>
<organism evidence="7 8">
    <name type="scientific">Paenibacillus validus</name>
    <dbReference type="NCBI Taxonomy" id="44253"/>
    <lineage>
        <taxon>Bacteria</taxon>
        <taxon>Bacillati</taxon>
        <taxon>Bacillota</taxon>
        <taxon>Bacilli</taxon>
        <taxon>Bacillales</taxon>
        <taxon>Paenibacillaceae</taxon>
        <taxon>Paenibacillus</taxon>
    </lineage>
</organism>
<dbReference type="InterPro" id="IPR028082">
    <property type="entry name" value="Peripla_BP_I"/>
</dbReference>
<dbReference type="PANTHER" id="PTHR46847:SF1">
    <property type="entry name" value="D-ALLOSE-BINDING PERIPLASMIC PROTEIN-RELATED"/>
    <property type="match status" value="1"/>
</dbReference>
<evidence type="ECO:0000256" key="4">
    <source>
        <dbReference type="SAM" id="MobiDB-lite"/>
    </source>
</evidence>
<dbReference type="CDD" id="cd01536">
    <property type="entry name" value="PBP1_ABC_sugar_binding-like"/>
    <property type="match status" value="1"/>
</dbReference>
<evidence type="ECO:0000259" key="6">
    <source>
        <dbReference type="Pfam" id="PF13407"/>
    </source>
</evidence>
<dbReference type="Proteomes" id="UP000450917">
    <property type="component" value="Unassembled WGS sequence"/>
</dbReference>
<dbReference type="GO" id="GO:0030246">
    <property type="term" value="F:carbohydrate binding"/>
    <property type="evidence" value="ECO:0007669"/>
    <property type="project" value="UniProtKB-ARBA"/>
</dbReference>
<reference evidence="7 8" key="1">
    <citation type="submission" date="2019-11" db="EMBL/GenBank/DDBJ databases">
        <title>Draft genome sequences of five Paenibacillus species of dairy origin.</title>
        <authorList>
            <person name="Olajide A.M."/>
            <person name="Chen S."/>
            <person name="Lapointe G."/>
        </authorList>
    </citation>
    <scope>NUCLEOTIDE SEQUENCE [LARGE SCALE GENOMIC DNA]</scope>
    <source>
        <strain evidence="7 8">2CS3</strain>
    </source>
</reference>